<dbReference type="Proteomes" id="UP000887013">
    <property type="component" value="Unassembled WGS sequence"/>
</dbReference>
<organism evidence="1 2">
    <name type="scientific">Nephila pilipes</name>
    <name type="common">Giant wood spider</name>
    <name type="synonym">Nephila maculata</name>
    <dbReference type="NCBI Taxonomy" id="299642"/>
    <lineage>
        <taxon>Eukaryota</taxon>
        <taxon>Metazoa</taxon>
        <taxon>Ecdysozoa</taxon>
        <taxon>Arthropoda</taxon>
        <taxon>Chelicerata</taxon>
        <taxon>Arachnida</taxon>
        <taxon>Araneae</taxon>
        <taxon>Araneomorphae</taxon>
        <taxon>Entelegynae</taxon>
        <taxon>Araneoidea</taxon>
        <taxon>Nephilidae</taxon>
        <taxon>Nephila</taxon>
    </lineage>
</organism>
<reference evidence="1" key="1">
    <citation type="submission" date="2020-08" db="EMBL/GenBank/DDBJ databases">
        <title>Multicomponent nature underlies the extraordinary mechanical properties of spider dragline silk.</title>
        <authorList>
            <person name="Kono N."/>
            <person name="Nakamura H."/>
            <person name="Mori M."/>
            <person name="Yoshida Y."/>
            <person name="Ohtoshi R."/>
            <person name="Malay A.D."/>
            <person name="Moran D.A.P."/>
            <person name="Tomita M."/>
            <person name="Numata K."/>
            <person name="Arakawa K."/>
        </authorList>
    </citation>
    <scope>NUCLEOTIDE SEQUENCE</scope>
</reference>
<proteinExistence type="predicted"/>
<dbReference type="AlphaFoldDB" id="A0A8X6NXP1"/>
<sequence>MISNDGLIVVESRRMTFRGYGSFLIFILNSADIHHQEDPLPFCEEDIDRGVCTCGTGSTRIPDRGEQFLLRKISDYLFLVVRKLRLVQ</sequence>
<keyword evidence="2" id="KW-1185">Reference proteome</keyword>
<dbReference type="EMBL" id="BMAW01109213">
    <property type="protein sequence ID" value="GFT37438.1"/>
    <property type="molecule type" value="Genomic_DNA"/>
</dbReference>
<name>A0A8X6NXP1_NEPPI</name>
<evidence type="ECO:0000313" key="1">
    <source>
        <dbReference type="EMBL" id="GFT37438.1"/>
    </source>
</evidence>
<evidence type="ECO:0000313" key="2">
    <source>
        <dbReference type="Proteomes" id="UP000887013"/>
    </source>
</evidence>
<comment type="caution">
    <text evidence="1">The sequence shown here is derived from an EMBL/GenBank/DDBJ whole genome shotgun (WGS) entry which is preliminary data.</text>
</comment>
<accession>A0A8X6NXP1</accession>
<gene>
    <name evidence="1" type="ORF">NPIL_659051</name>
</gene>
<protein>
    <submittedName>
        <fullName evidence="1">Uncharacterized protein</fullName>
    </submittedName>
</protein>